<dbReference type="SUPFAM" id="SSF161098">
    <property type="entry name" value="MetI-like"/>
    <property type="match status" value="1"/>
</dbReference>
<feature type="transmembrane region" description="Helical" evidence="8">
    <location>
        <begin position="281"/>
        <end position="301"/>
    </location>
</feature>
<dbReference type="PANTHER" id="PTHR42929:SF1">
    <property type="entry name" value="INNER MEMBRANE ABC TRANSPORTER PERMEASE PROTEIN YDCU-RELATED"/>
    <property type="match status" value="1"/>
</dbReference>
<feature type="transmembrane region" description="Helical" evidence="8">
    <location>
        <begin position="136"/>
        <end position="158"/>
    </location>
</feature>
<evidence type="ECO:0000256" key="2">
    <source>
        <dbReference type="ARBA" id="ARBA00007069"/>
    </source>
</evidence>
<evidence type="ECO:0000259" key="9">
    <source>
        <dbReference type="PROSITE" id="PS50928"/>
    </source>
</evidence>
<comment type="subcellular location">
    <subcellularLocation>
        <location evidence="1 8">Cell membrane</location>
        <topology evidence="1 8">Multi-pass membrane protein</topology>
    </subcellularLocation>
</comment>
<evidence type="ECO:0000256" key="7">
    <source>
        <dbReference type="ARBA" id="ARBA00023136"/>
    </source>
</evidence>
<organism evidence="10 11">
    <name type="scientific">Phormidesmis priestleyi</name>
    <dbReference type="NCBI Taxonomy" id="268141"/>
    <lineage>
        <taxon>Bacteria</taxon>
        <taxon>Bacillati</taxon>
        <taxon>Cyanobacteriota</taxon>
        <taxon>Cyanophyceae</taxon>
        <taxon>Leptolyngbyales</taxon>
        <taxon>Leptolyngbyaceae</taxon>
        <taxon>Phormidesmis</taxon>
    </lineage>
</organism>
<dbReference type="InterPro" id="IPR035906">
    <property type="entry name" value="MetI-like_sf"/>
</dbReference>
<evidence type="ECO:0000256" key="8">
    <source>
        <dbReference type="RuleBase" id="RU363032"/>
    </source>
</evidence>
<proteinExistence type="inferred from homology"/>
<gene>
    <name evidence="10" type="ORF">DCF15_22370</name>
</gene>
<feature type="transmembrane region" description="Helical" evidence="8">
    <location>
        <begin position="178"/>
        <end position="200"/>
    </location>
</feature>
<evidence type="ECO:0000313" key="10">
    <source>
        <dbReference type="EMBL" id="PZO43909.1"/>
    </source>
</evidence>
<dbReference type="Gene3D" id="1.10.3720.10">
    <property type="entry name" value="MetI-like"/>
    <property type="match status" value="1"/>
</dbReference>
<feature type="transmembrane region" description="Helical" evidence="8">
    <location>
        <begin position="91"/>
        <end position="116"/>
    </location>
</feature>
<dbReference type="Proteomes" id="UP000249794">
    <property type="component" value="Unassembled WGS sequence"/>
</dbReference>
<protein>
    <recommendedName>
        <fullName evidence="9">ABC transmembrane type-1 domain-containing protein</fullName>
    </recommendedName>
</protein>
<evidence type="ECO:0000256" key="1">
    <source>
        <dbReference type="ARBA" id="ARBA00004651"/>
    </source>
</evidence>
<dbReference type="Pfam" id="PF00528">
    <property type="entry name" value="BPD_transp_1"/>
    <property type="match status" value="1"/>
</dbReference>
<evidence type="ECO:0000256" key="3">
    <source>
        <dbReference type="ARBA" id="ARBA00022448"/>
    </source>
</evidence>
<feature type="transmembrane region" description="Helical" evidence="8">
    <location>
        <begin position="239"/>
        <end position="261"/>
    </location>
</feature>
<dbReference type="GO" id="GO:0055085">
    <property type="term" value="P:transmembrane transport"/>
    <property type="evidence" value="ECO:0007669"/>
    <property type="project" value="InterPro"/>
</dbReference>
<dbReference type="EMBL" id="QBMP01000395">
    <property type="protein sequence ID" value="PZO43909.1"/>
    <property type="molecule type" value="Genomic_DNA"/>
</dbReference>
<evidence type="ECO:0000256" key="4">
    <source>
        <dbReference type="ARBA" id="ARBA00022475"/>
    </source>
</evidence>
<evidence type="ECO:0000256" key="5">
    <source>
        <dbReference type="ARBA" id="ARBA00022692"/>
    </source>
</evidence>
<keyword evidence="6 8" id="KW-1133">Transmembrane helix</keyword>
<keyword evidence="4" id="KW-1003">Cell membrane</keyword>
<dbReference type="AlphaFoldDB" id="A0A2W4WPY0"/>
<feature type="transmembrane region" description="Helical" evidence="8">
    <location>
        <begin position="36"/>
        <end position="59"/>
    </location>
</feature>
<keyword evidence="3 8" id="KW-0813">Transport</keyword>
<evidence type="ECO:0000313" key="11">
    <source>
        <dbReference type="Proteomes" id="UP000249794"/>
    </source>
</evidence>
<comment type="caution">
    <text evidence="10">The sequence shown here is derived from an EMBL/GenBank/DDBJ whole genome shotgun (WGS) entry which is preliminary data.</text>
</comment>
<feature type="domain" description="ABC transmembrane type-1" evidence="9">
    <location>
        <begin position="91"/>
        <end position="300"/>
    </location>
</feature>
<reference evidence="10 11" key="2">
    <citation type="submission" date="2018-06" db="EMBL/GenBank/DDBJ databases">
        <title>Metagenomic assembly of (sub)arctic Cyanobacteria and their associated microbiome from non-axenic cultures.</title>
        <authorList>
            <person name="Baurain D."/>
        </authorList>
    </citation>
    <scope>NUCLEOTIDE SEQUENCE [LARGE SCALE GENOMIC DNA]</scope>
    <source>
        <strain evidence="10">ULC027bin1</strain>
    </source>
</reference>
<keyword evidence="5 8" id="KW-0812">Transmembrane</keyword>
<comment type="similarity">
    <text evidence="2">Belongs to the binding-protein-dependent transport system permease family. CysTW subfamily.</text>
</comment>
<name>A0A2W4WPY0_9CYAN</name>
<dbReference type="InterPro" id="IPR000515">
    <property type="entry name" value="MetI-like"/>
</dbReference>
<keyword evidence="7 8" id="KW-0472">Membrane</keyword>
<dbReference type="PANTHER" id="PTHR42929">
    <property type="entry name" value="INNER MEMBRANE ABC TRANSPORTER PERMEASE PROTEIN YDCU-RELATED-RELATED"/>
    <property type="match status" value="1"/>
</dbReference>
<evidence type="ECO:0000256" key="6">
    <source>
        <dbReference type="ARBA" id="ARBA00022989"/>
    </source>
</evidence>
<dbReference type="GO" id="GO:0005886">
    <property type="term" value="C:plasma membrane"/>
    <property type="evidence" value="ECO:0007669"/>
    <property type="project" value="UniProtKB-SubCell"/>
</dbReference>
<reference evidence="11" key="1">
    <citation type="submission" date="2018-04" db="EMBL/GenBank/DDBJ databases">
        <authorList>
            <person name="Cornet L."/>
        </authorList>
    </citation>
    <scope>NUCLEOTIDE SEQUENCE [LARGE SCALE GENOMIC DNA]</scope>
</reference>
<accession>A0A2W4WPY0</accession>
<sequence length="317" mass="34641">MSKRLNEQKLNEQGLNKQVRRNWLEEIWEDQTWRAYLLLLPALSLVALLFGGGLILAFLQSVGLLGLVNEGTFSLAAYSTALTGAEFWRSLILSLYIAIVATGLSTLCSIGLALLLRSASRWASFACQLTLPVPHLVGIAGMLLLISPSGLISRLLYALGWIESDQGFPLLVNDGANLGVIILFLWKEIPFMTLILLAVLRGIRPEYAQQARALGASRWQCFWNVTLPLMKPGILSASLIVFGYVFGAFEVPFLLGSTYPLTLPVLVYQAFTNVDLNQRASAIALGLLLSLISIGLCGLYLQLGAKKRRLFLSGGQS</sequence>
<dbReference type="PROSITE" id="PS50928">
    <property type="entry name" value="ABC_TM1"/>
    <property type="match status" value="1"/>
</dbReference>
<dbReference type="CDD" id="cd06261">
    <property type="entry name" value="TM_PBP2"/>
    <property type="match status" value="1"/>
</dbReference>